<feature type="transmembrane region" description="Helical" evidence="2">
    <location>
        <begin position="160"/>
        <end position="182"/>
    </location>
</feature>
<protein>
    <recommendedName>
        <fullName evidence="3">Membrane insertase YidC/Oxa/ALB C-terminal domain-containing protein</fullName>
    </recommendedName>
</protein>
<evidence type="ECO:0000313" key="4">
    <source>
        <dbReference type="EMBL" id="OQX51198.1"/>
    </source>
</evidence>
<feature type="transmembrane region" description="Helical" evidence="2">
    <location>
        <begin position="7"/>
        <end position="29"/>
    </location>
</feature>
<dbReference type="Pfam" id="PF02096">
    <property type="entry name" value="60KD_IMP"/>
    <property type="match status" value="1"/>
</dbReference>
<name>A0A1W9NYK9_UNCC3</name>
<feature type="domain" description="Membrane insertase YidC/Oxa/ALB C-terminal" evidence="3">
    <location>
        <begin position="35"/>
        <end position="225"/>
    </location>
</feature>
<gene>
    <name evidence="4" type="ORF">B5M47_01425</name>
</gene>
<dbReference type="Proteomes" id="UP000192520">
    <property type="component" value="Unassembled WGS sequence"/>
</dbReference>
<feature type="transmembrane region" description="Helical" evidence="2">
    <location>
        <begin position="189"/>
        <end position="206"/>
    </location>
</feature>
<dbReference type="EMBL" id="MZGJ01000006">
    <property type="protein sequence ID" value="OQX51198.1"/>
    <property type="molecule type" value="Genomic_DNA"/>
</dbReference>
<evidence type="ECO:0000259" key="3">
    <source>
        <dbReference type="Pfam" id="PF02096"/>
    </source>
</evidence>
<evidence type="ECO:0000256" key="1">
    <source>
        <dbReference type="RuleBase" id="RU003945"/>
    </source>
</evidence>
<dbReference type="AlphaFoldDB" id="A0A1W9NYK9"/>
<dbReference type="GO" id="GO:0016020">
    <property type="term" value="C:membrane"/>
    <property type="evidence" value="ECO:0007669"/>
    <property type="project" value="UniProtKB-SubCell"/>
</dbReference>
<dbReference type="STRING" id="1968527.B5M47_01425"/>
<accession>A0A1W9NYK9</accession>
<evidence type="ECO:0000313" key="5">
    <source>
        <dbReference type="Proteomes" id="UP000192520"/>
    </source>
</evidence>
<keyword evidence="2" id="KW-0472">Membrane</keyword>
<keyword evidence="2" id="KW-1133">Transmembrane helix</keyword>
<keyword evidence="1 2" id="KW-0812">Transmembrane</keyword>
<reference evidence="5" key="1">
    <citation type="submission" date="2017-03" db="EMBL/GenBank/DDBJ databases">
        <title>Novel pathways for hydrocarbon cycling and metabolic interdependencies in hydrothermal sediment communities.</title>
        <authorList>
            <person name="Dombrowski N."/>
            <person name="Seitz K."/>
            <person name="Teske A."/>
            <person name="Baker B."/>
        </authorList>
    </citation>
    <scope>NUCLEOTIDE SEQUENCE [LARGE SCALE GENOMIC DNA]</scope>
</reference>
<organism evidence="4 5">
    <name type="scientific">candidate division CPR3 bacterium 4484_211</name>
    <dbReference type="NCBI Taxonomy" id="1968527"/>
    <lineage>
        <taxon>Bacteria</taxon>
        <taxon>Bacteria division CPR3</taxon>
    </lineage>
</organism>
<evidence type="ECO:0000256" key="2">
    <source>
        <dbReference type="SAM" id="Phobius"/>
    </source>
</evidence>
<feature type="transmembrane region" description="Helical" evidence="2">
    <location>
        <begin position="35"/>
        <end position="55"/>
    </location>
</feature>
<proteinExistence type="inferred from homology"/>
<sequence>MLTSAFNFIITNIIYRPFLNALVLFYQWLPWGPDMGLALIIFTIFINICLLPLSARGESSEEEKQELLNGLKRIEETFAGYPIRIKKEKDKLIRVHRKVIWSRYFSYAVYICYFLILYRVFKTGLKGDDLDLLYSFVPKPATPLNLKLLGGIELTEPNPWFNAVSALLTIPAELLGIIFSDFPPTKEDWLMVIFAPLAAFFITYRIPSGQELFFTISLLFAMVVMITRQIFKVVIMATNKK</sequence>
<comment type="similarity">
    <text evidence="1">Belongs to the OXA1/ALB3/YidC family.</text>
</comment>
<comment type="subcellular location">
    <subcellularLocation>
        <location evidence="1">Membrane</location>
        <topology evidence="1">Multi-pass membrane protein</topology>
    </subcellularLocation>
</comment>
<feature type="transmembrane region" description="Helical" evidence="2">
    <location>
        <begin position="104"/>
        <end position="121"/>
    </location>
</feature>
<comment type="caution">
    <text evidence="4">The sequence shown here is derived from an EMBL/GenBank/DDBJ whole genome shotgun (WGS) entry which is preliminary data.</text>
</comment>
<feature type="transmembrane region" description="Helical" evidence="2">
    <location>
        <begin position="212"/>
        <end position="231"/>
    </location>
</feature>
<dbReference type="InterPro" id="IPR028055">
    <property type="entry name" value="YidC/Oxa/ALB_C"/>
</dbReference>